<dbReference type="HAMAP" id="MF_01458">
    <property type="entry name" value="FtsH"/>
    <property type="match status" value="1"/>
</dbReference>
<dbReference type="Gene3D" id="3.40.50.300">
    <property type="entry name" value="P-loop containing nucleotide triphosphate hydrolases"/>
    <property type="match status" value="1"/>
</dbReference>
<dbReference type="Pfam" id="PF01434">
    <property type="entry name" value="Peptidase_M41"/>
    <property type="match status" value="1"/>
</dbReference>
<proteinExistence type="inferred from homology"/>
<dbReference type="Proteomes" id="UP001597319">
    <property type="component" value="Unassembled WGS sequence"/>
</dbReference>
<dbReference type="InterPro" id="IPR041569">
    <property type="entry name" value="AAA_lid_3"/>
</dbReference>
<evidence type="ECO:0000256" key="5">
    <source>
        <dbReference type="ARBA" id="ARBA00022801"/>
    </source>
</evidence>
<keyword evidence="5 9" id="KW-0378">Hydrolase</keyword>
<evidence type="ECO:0000256" key="2">
    <source>
        <dbReference type="ARBA" id="ARBA00022670"/>
    </source>
</evidence>
<dbReference type="PROSITE" id="PS00674">
    <property type="entry name" value="AAA"/>
    <property type="match status" value="1"/>
</dbReference>
<feature type="binding site" evidence="9">
    <location>
        <position position="460"/>
    </location>
    <ligand>
        <name>Zn(2+)</name>
        <dbReference type="ChEBI" id="CHEBI:29105"/>
        <note>catalytic</note>
    </ligand>
</feature>
<evidence type="ECO:0000256" key="10">
    <source>
        <dbReference type="RuleBase" id="RU003651"/>
    </source>
</evidence>
<sequence length="648" mass="71731">MAKENKKIEPNKKPKFSAYWIYAVIIVGFLALNFLGGGNMGTAPETTPSDFNNFLSNGEVERVLIINRRKAKVFLTQEAKGQEKHSKNKKNTILPQSPNDPDYEFEFGDLQNFENDIARIKNENGLSTEVSYDTESNMWGDIFITLLPFALIIGVWIFIMRRMSGGAGGGAGGQIFNIGKSKAKLFDQNTDVKVSFENVAGLEGAKEEVQEIVDFLKNPEKYTSLGGKIPKGALLVGPPGTGKTLLAKAVAGEAKVPFFSLSGSDFVEMFVGVGASRVRDLFKQAKEKSPAIIFIDEIDAIGRARGKNNFSGSNDERENTLNQLLTEMDGFGTNTNVIVIAATNRADVLDKALMRAGRFDRQIYVDLPDVRERKEIFEVHLKPLKKEEGLDTDFLSKQTPGFSGADIANVCNEAALIAARKGNKAVGKQDFLDAVDRIVGGLEKKNKIVTPEEKRAIAFHEAGHATVSWMLEHAAPLVKVTIVPRGQSLGAAWYLPEERLIVRPNQMLDEMCATLGGRAAEKVIFNEISTGALSDLEKVTKQARAMVTVYGLNDKIGNLTYYDSSGQSEYGFTKPYSEQTSELIDKEISNIIEEQYQRAIKLLENNKDKLTELAEVLLEKEVIFKDNLEKIFGERPFDKKEETIIEPS</sequence>
<evidence type="ECO:0000256" key="9">
    <source>
        <dbReference type="HAMAP-Rule" id="MF_01458"/>
    </source>
</evidence>
<name>A0ABW5LK05_9FLAO</name>
<feature type="transmembrane region" description="Helical" evidence="9">
    <location>
        <begin position="16"/>
        <end position="35"/>
    </location>
</feature>
<dbReference type="Gene3D" id="1.20.58.760">
    <property type="entry name" value="Peptidase M41"/>
    <property type="match status" value="1"/>
</dbReference>
<keyword evidence="3 9" id="KW-0479">Metal-binding</keyword>
<evidence type="ECO:0000259" key="13">
    <source>
        <dbReference type="SMART" id="SM00382"/>
    </source>
</evidence>
<dbReference type="InterPro" id="IPR003959">
    <property type="entry name" value="ATPase_AAA_core"/>
</dbReference>
<dbReference type="EC" id="3.4.24.-" evidence="9"/>
<comment type="similarity">
    <text evidence="9">In the central section; belongs to the AAA ATPase family.</text>
</comment>
<evidence type="ECO:0000256" key="8">
    <source>
        <dbReference type="ARBA" id="ARBA00023049"/>
    </source>
</evidence>
<evidence type="ECO:0000256" key="4">
    <source>
        <dbReference type="ARBA" id="ARBA00022741"/>
    </source>
</evidence>
<comment type="caution">
    <text evidence="14">The sequence shown here is derived from an EMBL/GenBank/DDBJ whole genome shotgun (WGS) entry which is preliminary data.</text>
</comment>
<keyword evidence="7 9" id="KW-0067">ATP-binding</keyword>
<dbReference type="EMBL" id="JBHULE010000035">
    <property type="protein sequence ID" value="MFD2565203.1"/>
    <property type="molecule type" value="Genomic_DNA"/>
</dbReference>
<evidence type="ECO:0000256" key="3">
    <source>
        <dbReference type="ARBA" id="ARBA00022723"/>
    </source>
</evidence>
<evidence type="ECO:0000256" key="6">
    <source>
        <dbReference type="ARBA" id="ARBA00022833"/>
    </source>
</evidence>
<evidence type="ECO:0000256" key="7">
    <source>
        <dbReference type="ARBA" id="ARBA00022840"/>
    </source>
</evidence>
<evidence type="ECO:0000313" key="14">
    <source>
        <dbReference type="EMBL" id="MFD2565203.1"/>
    </source>
</evidence>
<dbReference type="PANTHER" id="PTHR43655">
    <property type="entry name" value="ATP-DEPENDENT PROTEASE"/>
    <property type="match status" value="1"/>
</dbReference>
<feature type="binding site" evidence="9">
    <location>
        <position position="464"/>
    </location>
    <ligand>
        <name>Zn(2+)</name>
        <dbReference type="ChEBI" id="CHEBI:29105"/>
        <note>catalytic</note>
    </ligand>
</feature>
<comment type="subunit">
    <text evidence="9">Homohexamer.</text>
</comment>
<dbReference type="Pfam" id="PF06480">
    <property type="entry name" value="FtsH_ext"/>
    <property type="match status" value="1"/>
</dbReference>
<comment type="cofactor">
    <cofactor evidence="9">
        <name>Zn(2+)</name>
        <dbReference type="ChEBI" id="CHEBI:29105"/>
    </cofactor>
    <text evidence="9">Binds 1 zinc ion per subunit.</text>
</comment>
<comment type="subcellular location">
    <subcellularLocation>
        <location evidence="9">Cell membrane</location>
        <topology evidence="9">Multi-pass membrane protein</topology>
        <orientation evidence="9">Cytoplasmic side</orientation>
    </subcellularLocation>
</comment>
<evidence type="ECO:0000256" key="12">
    <source>
        <dbReference type="SAM" id="MobiDB-lite"/>
    </source>
</evidence>
<dbReference type="SUPFAM" id="SSF52540">
    <property type="entry name" value="P-loop containing nucleoside triphosphate hydrolases"/>
    <property type="match status" value="1"/>
</dbReference>
<dbReference type="InterPro" id="IPR027417">
    <property type="entry name" value="P-loop_NTPase"/>
</dbReference>
<keyword evidence="15" id="KW-1185">Reference proteome</keyword>
<reference evidence="15" key="1">
    <citation type="journal article" date="2019" name="Int. J. Syst. Evol. Microbiol.">
        <title>The Global Catalogue of Microorganisms (GCM) 10K type strain sequencing project: providing services to taxonomists for standard genome sequencing and annotation.</title>
        <authorList>
            <consortium name="The Broad Institute Genomics Platform"/>
            <consortium name="The Broad Institute Genome Sequencing Center for Infectious Disease"/>
            <person name="Wu L."/>
            <person name="Ma J."/>
        </authorList>
    </citation>
    <scope>NUCLEOTIDE SEQUENCE [LARGE SCALE GENOMIC DNA]</scope>
    <source>
        <strain evidence="15">KCTC 52274</strain>
    </source>
</reference>
<keyword evidence="4 9" id="KW-0547">Nucleotide-binding</keyword>
<dbReference type="Pfam" id="PF00004">
    <property type="entry name" value="AAA"/>
    <property type="match status" value="1"/>
</dbReference>
<keyword evidence="9" id="KW-0472">Membrane</keyword>
<feature type="binding site" evidence="9">
    <location>
        <begin position="237"/>
        <end position="244"/>
    </location>
    <ligand>
        <name>ATP</name>
        <dbReference type="ChEBI" id="CHEBI:30616"/>
    </ligand>
</feature>
<dbReference type="InterPro" id="IPR005936">
    <property type="entry name" value="FtsH"/>
</dbReference>
<protein>
    <recommendedName>
        <fullName evidence="9">ATP-dependent zinc metalloprotease FtsH</fullName>
        <ecNumber evidence="9">3.4.24.-</ecNumber>
    </recommendedName>
</protein>
<dbReference type="Gene3D" id="1.10.8.60">
    <property type="match status" value="1"/>
</dbReference>
<keyword evidence="9" id="KW-1003">Cell membrane</keyword>
<keyword evidence="11" id="KW-0175">Coiled coil</keyword>
<dbReference type="InterPro" id="IPR003593">
    <property type="entry name" value="AAA+_ATPase"/>
</dbReference>
<dbReference type="CDD" id="cd19501">
    <property type="entry name" value="RecA-like_FtsH"/>
    <property type="match status" value="1"/>
</dbReference>
<feature type="coiled-coil region" evidence="11">
    <location>
        <begin position="593"/>
        <end position="620"/>
    </location>
</feature>
<keyword evidence="9" id="KW-0812">Transmembrane</keyword>
<organism evidence="14 15">
    <name type="scientific">Aquimarina rubra</name>
    <dbReference type="NCBI Taxonomy" id="1920033"/>
    <lineage>
        <taxon>Bacteria</taxon>
        <taxon>Pseudomonadati</taxon>
        <taxon>Bacteroidota</taxon>
        <taxon>Flavobacteriia</taxon>
        <taxon>Flavobacteriales</taxon>
        <taxon>Flavobacteriaceae</taxon>
        <taxon>Aquimarina</taxon>
    </lineage>
</organism>
<dbReference type="GO" id="GO:0008237">
    <property type="term" value="F:metallopeptidase activity"/>
    <property type="evidence" value="ECO:0007669"/>
    <property type="project" value="UniProtKB-KW"/>
</dbReference>
<evidence type="ECO:0000313" key="15">
    <source>
        <dbReference type="Proteomes" id="UP001597319"/>
    </source>
</evidence>
<gene>
    <name evidence="9 14" type="primary">ftsH</name>
    <name evidence="14" type="ORF">ACFSR1_21175</name>
</gene>
<dbReference type="NCBIfam" id="TIGR01241">
    <property type="entry name" value="FtsH_fam"/>
    <property type="match status" value="1"/>
</dbReference>
<dbReference type="InterPro" id="IPR050928">
    <property type="entry name" value="ATP-dep_Zn_Metalloprotease"/>
</dbReference>
<evidence type="ECO:0000256" key="1">
    <source>
        <dbReference type="ARBA" id="ARBA00010044"/>
    </source>
</evidence>
<dbReference type="SUPFAM" id="SSF140990">
    <property type="entry name" value="FtsH protease domain-like"/>
    <property type="match status" value="1"/>
</dbReference>
<accession>A0ABW5LK05</accession>
<feature type="transmembrane region" description="Helical" evidence="9">
    <location>
        <begin position="138"/>
        <end position="159"/>
    </location>
</feature>
<comment type="function">
    <text evidence="9">Acts as a processive, ATP-dependent zinc metallopeptidase for both cytoplasmic and membrane proteins. Plays a role in the quality control of integral membrane proteins.</text>
</comment>
<dbReference type="InterPro" id="IPR000642">
    <property type="entry name" value="Peptidase_M41"/>
</dbReference>
<dbReference type="InterPro" id="IPR003960">
    <property type="entry name" value="ATPase_AAA_CS"/>
</dbReference>
<dbReference type="InterPro" id="IPR037219">
    <property type="entry name" value="Peptidase_M41-like"/>
</dbReference>
<evidence type="ECO:0000256" key="11">
    <source>
        <dbReference type="SAM" id="Coils"/>
    </source>
</evidence>
<dbReference type="InterPro" id="IPR011546">
    <property type="entry name" value="Pept_M41_FtsH_extracell"/>
</dbReference>
<feature type="domain" description="AAA+ ATPase" evidence="13">
    <location>
        <begin position="229"/>
        <end position="369"/>
    </location>
</feature>
<keyword evidence="2 9" id="KW-0645">Protease</keyword>
<dbReference type="PANTHER" id="PTHR43655:SF2">
    <property type="entry name" value="AFG3 LIKE MATRIX AAA PEPTIDASE SUBUNIT 2, ISOFORM A"/>
    <property type="match status" value="1"/>
</dbReference>
<dbReference type="RefSeq" id="WP_378295029.1">
    <property type="nucleotide sequence ID" value="NZ_JBHULE010000035.1"/>
</dbReference>
<feature type="active site" evidence="9">
    <location>
        <position position="461"/>
    </location>
</feature>
<comment type="similarity">
    <text evidence="1 9">In the C-terminal section; belongs to the peptidase M41 family.</text>
</comment>
<feature type="region of interest" description="Disordered" evidence="12">
    <location>
        <begin position="78"/>
        <end position="99"/>
    </location>
</feature>
<feature type="binding site" evidence="9">
    <location>
        <position position="535"/>
    </location>
    <ligand>
        <name>Zn(2+)</name>
        <dbReference type="ChEBI" id="CHEBI:29105"/>
        <note>catalytic</note>
    </ligand>
</feature>
<keyword evidence="9" id="KW-1133">Transmembrane helix</keyword>
<dbReference type="Pfam" id="PF17862">
    <property type="entry name" value="AAA_lid_3"/>
    <property type="match status" value="1"/>
</dbReference>
<keyword evidence="8 9" id="KW-0482">Metalloprotease</keyword>
<dbReference type="SMART" id="SM00382">
    <property type="entry name" value="AAA"/>
    <property type="match status" value="1"/>
</dbReference>
<comment type="similarity">
    <text evidence="10">Belongs to the AAA ATPase family.</text>
</comment>
<dbReference type="Gene3D" id="3.40.1690.20">
    <property type="match status" value="1"/>
</dbReference>
<keyword evidence="6 9" id="KW-0862">Zinc</keyword>